<reference evidence="2" key="1">
    <citation type="submission" date="2016-06" db="EMBL/GenBank/DDBJ databases">
        <authorList>
            <person name="Varghese N."/>
            <person name="Submissions Spin"/>
        </authorList>
    </citation>
    <scope>NUCLEOTIDE SEQUENCE [LARGE SCALE GENOMIC DNA]</scope>
    <source>
        <strain evidence="2">DSM 43168</strain>
    </source>
</reference>
<keyword evidence="1" id="KW-0808">Transferase</keyword>
<dbReference type="Pfam" id="PF13692">
    <property type="entry name" value="Glyco_trans_1_4"/>
    <property type="match status" value="1"/>
</dbReference>
<protein>
    <submittedName>
        <fullName evidence="1">Glycosyl transferases group 1</fullName>
    </submittedName>
</protein>
<accession>A0A1C4ZR73</accession>
<proteinExistence type="predicted"/>
<evidence type="ECO:0000313" key="2">
    <source>
        <dbReference type="Proteomes" id="UP000183585"/>
    </source>
</evidence>
<dbReference type="AlphaFoldDB" id="A0A1C4ZR73"/>
<keyword evidence="2" id="KW-1185">Reference proteome</keyword>
<dbReference type="PANTHER" id="PTHR45947:SF3">
    <property type="entry name" value="SULFOQUINOVOSYL TRANSFERASE SQD2"/>
    <property type="match status" value="1"/>
</dbReference>
<dbReference type="SUPFAM" id="SSF53756">
    <property type="entry name" value="UDP-Glycosyltransferase/glycogen phosphorylase"/>
    <property type="match status" value="1"/>
</dbReference>
<dbReference type="EMBL" id="FMCT01000009">
    <property type="protein sequence ID" value="SCF35478.1"/>
    <property type="molecule type" value="Genomic_DNA"/>
</dbReference>
<organism evidence="1 2">
    <name type="scientific">Micromonospora carbonacea</name>
    <dbReference type="NCBI Taxonomy" id="47853"/>
    <lineage>
        <taxon>Bacteria</taxon>
        <taxon>Bacillati</taxon>
        <taxon>Actinomycetota</taxon>
        <taxon>Actinomycetes</taxon>
        <taxon>Micromonosporales</taxon>
        <taxon>Micromonosporaceae</taxon>
        <taxon>Micromonospora</taxon>
    </lineage>
</organism>
<dbReference type="Gene3D" id="3.40.50.2000">
    <property type="entry name" value="Glycogen Phosphorylase B"/>
    <property type="match status" value="1"/>
</dbReference>
<dbReference type="Proteomes" id="UP000183585">
    <property type="component" value="Unassembled WGS sequence"/>
</dbReference>
<dbReference type="InterPro" id="IPR050194">
    <property type="entry name" value="Glycosyltransferase_grp1"/>
</dbReference>
<dbReference type="PANTHER" id="PTHR45947">
    <property type="entry name" value="SULFOQUINOVOSYL TRANSFERASE SQD2"/>
    <property type="match status" value="1"/>
</dbReference>
<evidence type="ECO:0000313" key="1">
    <source>
        <dbReference type="EMBL" id="SCF35478.1"/>
    </source>
</evidence>
<name>A0A1C4ZR73_9ACTN</name>
<dbReference type="GO" id="GO:0016758">
    <property type="term" value="F:hexosyltransferase activity"/>
    <property type="evidence" value="ECO:0007669"/>
    <property type="project" value="TreeGrafter"/>
</dbReference>
<gene>
    <name evidence="1" type="ORF">GA0070563_109157</name>
</gene>
<sequence>MHIIECHFECTGFDDSLVQAGTSVYLWNLLRQFRDRGHRVTALTAAHGLIPLLRRDHDVVETDWRSTGEITIPVDPERWPGHPGGVTVDGSARAYRMTVEGIDVILLGNEILDSHTDTLHPPAAAEGTDPTFLKPLVFQILAARFLSGQETAQTVVHLHEPVLHHLLPAALSAYGFPVVSTVQTNLPVNTKVYAPQARALLRDLDADPTVVDGLADPPLDAPLHRAMRAFLPQTLLYRDQPQRPGHDYVSALALVARSADAVDFLSEGQLEHALTQAETPFAQLFAELAVRRELWSRADRLMVGGCAIGDEWLDVARDDERRRRTLTALGLDPALPTVYHNGRYSVEHKGLRELFRGARRLLDEGERFNLLLHCLAPHPPQDADLAALAADHSGQVRVRTGPMAPAELMDWAASSDLCVFPAKFEMDTFLMAMGEAMASGAVPVATAQRGMRHFRHSFDLDAPTATGLALPRSFRVADPDLTDAVHDGLARMLALVRAGSPLVDTLRSRAVATAREFTWARAADRFLAVFAACVAGTWPGARSGPDVLPPTSSPGHDGGVGTAVAGPGGVSVRWAHPEAARVELVYPGDPVAVIALDRQDDGSFAGAGPATAGPVAVLVTCRDGRCVWAGVPVAATTG</sequence>